<dbReference type="InterPro" id="IPR002083">
    <property type="entry name" value="MATH/TRAF_dom"/>
</dbReference>
<dbReference type="Gramene" id="Bra014088.1">
    <property type="protein sequence ID" value="Bra014088.1-P"/>
    <property type="gene ID" value="Bra014088"/>
</dbReference>
<dbReference type="Pfam" id="PF22486">
    <property type="entry name" value="MATH_2"/>
    <property type="match status" value="1"/>
</dbReference>
<evidence type="ECO:0000313" key="5">
    <source>
        <dbReference type="Proteomes" id="UP000011750"/>
    </source>
</evidence>
<evidence type="ECO:0000259" key="3">
    <source>
        <dbReference type="PROSITE" id="PS50144"/>
    </source>
</evidence>
<protein>
    <recommendedName>
        <fullName evidence="3">MATH domain-containing protein</fullName>
    </recommendedName>
</protein>
<organism evidence="4 5">
    <name type="scientific">Brassica campestris</name>
    <name type="common">Field mustard</name>
    <dbReference type="NCBI Taxonomy" id="3711"/>
    <lineage>
        <taxon>Eukaryota</taxon>
        <taxon>Viridiplantae</taxon>
        <taxon>Streptophyta</taxon>
        <taxon>Embryophyta</taxon>
        <taxon>Tracheophyta</taxon>
        <taxon>Spermatophyta</taxon>
        <taxon>Magnoliopsida</taxon>
        <taxon>eudicotyledons</taxon>
        <taxon>Gunneridae</taxon>
        <taxon>Pentapetalae</taxon>
        <taxon>rosids</taxon>
        <taxon>malvids</taxon>
        <taxon>Brassicales</taxon>
        <taxon>Brassicaceae</taxon>
        <taxon>Brassiceae</taxon>
        <taxon>Brassica</taxon>
    </lineage>
</organism>
<dbReference type="OMA" id="TESQHWF"/>
<reference evidence="4" key="3">
    <citation type="submission" date="2023-03" db="UniProtKB">
        <authorList>
            <consortium name="EnsemblPlants"/>
        </authorList>
    </citation>
    <scope>IDENTIFICATION</scope>
    <source>
        <strain evidence="4">cv. Chiifu-401-42</strain>
    </source>
</reference>
<dbReference type="PANTHER" id="PTHR46236:SF9">
    <property type="entry name" value="UBIQUITIN-SPECIFIC PROTEASE FAMILY C19-RELATED PROTEIN"/>
    <property type="match status" value="1"/>
</dbReference>
<keyword evidence="1 2" id="KW-0175">Coiled coil</keyword>
<dbReference type="CDD" id="cd00121">
    <property type="entry name" value="MATH"/>
    <property type="match status" value="1"/>
</dbReference>
<name>M4DC75_BRACM</name>
<feature type="coiled-coil region" evidence="2">
    <location>
        <begin position="227"/>
        <end position="254"/>
    </location>
</feature>
<evidence type="ECO:0000256" key="1">
    <source>
        <dbReference type="ARBA" id="ARBA00023054"/>
    </source>
</evidence>
<evidence type="ECO:0000256" key="2">
    <source>
        <dbReference type="SAM" id="Coils"/>
    </source>
</evidence>
<dbReference type="PROSITE" id="PS50144">
    <property type="entry name" value="MATH"/>
    <property type="match status" value="1"/>
</dbReference>
<dbReference type="HOGENOM" id="CLU_026537_0_0_1"/>
<dbReference type="SMART" id="SM00061">
    <property type="entry name" value="MATH"/>
    <property type="match status" value="1"/>
</dbReference>
<evidence type="ECO:0000313" key="4">
    <source>
        <dbReference type="EnsemblPlants" id="Bra014088.1-P"/>
    </source>
</evidence>
<proteinExistence type="predicted"/>
<dbReference type="Gene3D" id="2.60.210.10">
    <property type="entry name" value="Apoptosis, Tumor Necrosis Factor Receptor Associated Protein 2, Chain A"/>
    <property type="match status" value="1"/>
</dbReference>
<dbReference type="eggNOG" id="KOG1987">
    <property type="taxonomic scope" value="Eukaryota"/>
</dbReference>
<dbReference type="SUPFAM" id="SSF49599">
    <property type="entry name" value="TRAF domain-like"/>
    <property type="match status" value="1"/>
</dbReference>
<reference evidence="4 5" key="2">
    <citation type="journal article" date="2018" name="Hortic Res">
        <title>Improved Brassica rapa reference genome by single-molecule sequencing and chromosome conformation capture technologies.</title>
        <authorList>
            <person name="Zhang L."/>
            <person name="Cai X."/>
            <person name="Wu J."/>
            <person name="Liu M."/>
            <person name="Grob S."/>
            <person name="Cheng F."/>
            <person name="Liang J."/>
            <person name="Cai C."/>
            <person name="Liu Z."/>
            <person name="Liu B."/>
            <person name="Wang F."/>
            <person name="Li S."/>
            <person name="Liu F."/>
            <person name="Li X."/>
            <person name="Cheng L."/>
            <person name="Yang W."/>
            <person name="Li M.H."/>
            <person name="Grossniklaus U."/>
            <person name="Zheng H."/>
            <person name="Wang X."/>
        </authorList>
    </citation>
    <scope>NUCLEOTIDE SEQUENCE [LARGE SCALE GENOMIC DNA]</scope>
    <source>
        <strain evidence="4 5">cv. Chiifu-401-42</strain>
    </source>
</reference>
<dbReference type="AlphaFoldDB" id="M4DC75"/>
<sequence length="269" mass="30771">MEKQSDKKITWVIKTFSSLHSEKVHSDIFVVGRCRWCLKAYPKGNKKANHLSLYLAVANSEYLPFGWRRHAKFSFTVVNQFSYKLSRLGGMISLSELHDKEGFLVNREVKIVLKVDVLEVQGKVDVSEESLPVMETIDVNGFHVLPSQALCQSPWEISKDDLPEEYAALSYLAAEGFQLDWLGKKLDEVKEKKKKGKSCLAQLRVLYVVGIDCVDTRVPKYELITQLQEMGEELKPLKRKYSEMEAQMDKLKAELSAAKYPVSLYDDNV</sequence>
<dbReference type="InterPro" id="IPR008974">
    <property type="entry name" value="TRAF-like"/>
</dbReference>
<dbReference type="EnsemblPlants" id="Bra014088.1">
    <property type="protein sequence ID" value="Bra014088.1-P"/>
    <property type="gene ID" value="Bra014088"/>
</dbReference>
<keyword evidence="5" id="KW-1185">Reference proteome</keyword>
<reference evidence="4 5" key="1">
    <citation type="journal article" date="2011" name="Nat. Genet.">
        <title>The genome of the mesopolyploid crop species Brassica rapa.</title>
        <authorList>
            <consortium name="Brassica rapa Genome Sequencing Project Consortium"/>
            <person name="Wang X."/>
            <person name="Wang H."/>
            <person name="Wang J."/>
            <person name="Sun R."/>
            <person name="Wu J."/>
            <person name="Liu S."/>
            <person name="Bai Y."/>
            <person name="Mun J.H."/>
            <person name="Bancroft I."/>
            <person name="Cheng F."/>
            <person name="Huang S."/>
            <person name="Li X."/>
            <person name="Hua W."/>
            <person name="Wang J."/>
            <person name="Wang X."/>
            <person name="Freeling M."/>
            <person name="Pires J.C."/>
            <person name="Paterson A.H."/>
            <person name="Chalhoub B."/>
            <person name="Wang B."/>
            <person name="Hayward A."/>
            <person name="Sharpe A.G."/>
            <person name="Park B.S."/>
            <person name="Weisshaar B."/>
            <person name="Liu B."/>
            <person name="Li B."/>
            <person name="Liu B."/>
            <person name="Tong C."/>
            <person name="Song C."/>
            <person name="Duran C."/>
            <person name="Peng C."/>
            <person name="Geng C."/>
            <person name="Koh C."/>
            <person name="Lin C."/>
            <person name="Edwards D."/>
            <person name="Mu D."/>
            <person name="Shen D."/>
            <person name="Soumpourou E."/>
            <person name="Li F."/>
            <person name="Fraser F."/>
            <person name="Conant G."/>
            <person name="Lassalle G."/>
            <person name="King G.J."/>
            <person name="Bonnema G."/>
            <person name="Tang H."/>
            <person name="Wang H."/>
            <person name="Belcram H."/>
            <person name="Zhou H."/>
            <person name="Hirakawa H."/>
            <person name="Abe H."/>
            <person name="Guo H."/>
            <person name="Wang H."/>
            <person name="Jin H."/>
            <person name="Parkin I.A."/>
            <person name="Batley J."/>
            <person name="Kim J.S."/>
            <person name="Just J."/>
            <person name="Li J."/>
            <person name="Xu J."/>
            <person name="Deng J."/>
            <person name="Kim J.A."/>
            <person name="Li J."/>
            <person name="Yu J."/>
            <person name="Meng J."/>
            <person name="Wang J."/>
            <person name="Min J."/>
            <person name="Poulain J."/>
            <person name="Wang J."/>
            <person name="Hatakeyama K."/>
            <person name="Wu K."/>
            <person name="Wang L."/>
            <person name="Fang L."/>
            <person name="Trick M."/>
            <person name="Links M.G."/>
            <person name="Zhao M."/>
            <person name="Jin M."/>
            <person name="Ramchiary N."/>
            <person name="Drou N."/>
            <person name="Berkman P.J."/>
            <person name="Cai Q."/>
            <person name="Huang Q."/>
            <person name="Li R."/>
            <person name="Tabata S."/>
            <person name="Cheng S."/>
            <person name="Zhang S."/>
            <person name="Zhang S."/>
            <person name="Huang S."/>
            <person name="Sato S."/>
            <person name="Sun S."/>
            <person name="Kwon S.J."/>
            <person name="Choi S.R."/>
            <person name="Lee T.H."/>
            <person name="Fan W."/>
            <person name="Zhao X."/>
            <person name="Tan X."/>
            <person name="Xu X."/>
            <person name="Wang Y."/>
            <person name="Qiu Y."/>
            <person name="Yin Y."/>
            <person name="Li Y."/>
            <person name="Du Y."/>
            <person name="Liao Y."/>
            <person name="Lim Y."/>
            <person name="Narusaka Y."/>
            <person name="Wang Y."/>
            <person name="Wang Z."/>
            <person name="Li Z."/>
            <person name="Wang Z."/>
            <person name="Xiong Z."/>
            <person name="Zhang Z."/>
        </authorList>
    </citation>
    <scope>NUCLEOTIDE SEQUENCE [LARGE SCALE GENOMIC DNA]</scope>
    <source>
        <strain evidence="4 5">cv. Chiifu-401-42</strain>
    </source>
</reference>
<dbReference type="InterPro" id="IPR050804">
    <property type="entry name" value="MCC"/>
</dbReference>
<accession>M4DC75</accession>
<dbReference type="InParanoid" id="M4DC75"/>
<dbReference type="STRING" id="51351.M4DC75"/>
<dbReference type="PANTHER" id="PTHR46236">
    <property type="entry name" value="TRAF-LIKE SUPERFAMILY PROTEIN"/>
    <property type="match status" value="1"/>
</dbReference>
<feature type="domain" description="MATH" evidence="3">
    <location>
        <begin position="6"/>
        <end position="115"/>
    </location>
</feature>
<dbReference type="Proteomes" id="UP000011750">
    <property type="component" value="Chromosome A08"/>
</dbReference>